<gene>
    <name evidence="1" type="ORF">DFR24_3268</name>
</gene>
<organism evidence="1 2">
    <name type="scientific">Panacagrimonas perspica</name>
    <dbReference type="NCBI Taxonomy" id="381431"/>
    <lineage>
        <taxon>Bacteria</taxon>
        <taxon>Pseudomonadati</taxon>
        <taxon>Pseudomonadota</taxon>
        <taxon>Gammaproteobacteria</taxon>
        <taxon>Nevskiales</taxon>
        <taxon>Nevskiaceae</taxon>
        <taxon>Panacagrimonas</taxon>
    </lineage>
</organism>
<dbReference type="RefSeq" id="WP_133882409.1">
    <property type="nucleotide sequence ID" value="NZ_MWIN01000018.1"/>
</dbReference>
<name>A0A4R7P5B4_9GAMM</name>
<protein>
    <recommendedName>
        <fullName evidence="3">Meiotically Up-regulated Gene 113 (MUG113) protein</fullName>
    </recommendedName>
</protein>
<keyword evidence="2" id="KW-1185">Reference proteome</keyword>
<dbReference type="Proteomes" id="UP000295341">
    <property type="component" value="Unassembled WGS sequence"/>
</dbReference>
<proteinExistence type="predicted"/>
<accession>A0A4R7P5B4</accession>
<comment type="caution">
    <text evidence="1">The sequence shown here is derived from an EMBL/GenBank/DDBJ whole genome shotgun (WGS) entry which is preliminary data.</text>
</comment>
<sequence>MTQRPTAAIYLAKFVGRDPPEAFYKVGITAKVDDVRSRFVPGFVDSPVHNYEIDIELVQYWDTLMVYATAFEAKILDLLREYRRLPAHPFSGQYECFEYSPRVKDIVTAAFEDVWCSSTPPALAESQPEYSEQDFARVQGWGYFLDHGNDERGAQD</sequence>
<evidence type="ECO:0008006" key="3">
    <source>
        <dbReference type="Google" id="ProtNLM"/>
    </source>
</evidence>
<evidence type="ECO:0000313" key="2">
    <source>
        <dbReference type="Proteomes" id="UP000295341"/>
    </source>
</evidence>
<evidence type="ECO:0000313" key="1">
    <source>
        <dbReference type="EMBL" id="TDU28888.1"/>
    </source>
</evidence>
<dbReference type="EMBL" id="SOBT01000009">
    <property type="protein sequence ID" value="TDU28888.1"/>
    <property type="molecule type" value="Genomic_DNA"/>
</dbReference>
<reference evidence="1 2" key="1">
    <citation type="submission" date="2019-03" db="EMBL/GenBank/DDBJ databases">
        <title>Genomic Encyclopedia of Type Strains, Phase IV (KMG-IV): sequencing the most valuable type-strain genomes for metagenomic binning, comparative biology and taxonomic classification.</title>
        <authorList>
            <person name="Goeker M."/>
        </authorList>
    </citation>
    <scope>NUCLEOTIDE SEQUENCE [LARGE SCALE GENOMIC DNA]</scope>
    <source>
        <strain evidence="1 2">DSM 26377</strain>
    </source>
</reference>
<dbReference type="AlphaFoldDB" id="A0A4R7P5B4"/>